<evidence type="ECO:0000313" key="3">
    <source>
        <dbReference type="Proteomes" id="UP000321749"/>
    </source>
</evidence>
<feature type="transmembrane region" description="Helical" evidence="1">
    <location>
        <begin position="87"/>
        <end position="106"/>
    </location>
</feature>
<protein>
    <submittedName>
        <fullName evidence="2">Uncharacterized protein</fullName>
    </submittedName>
</protein>
<reference evidence="2 3" key="1">
    <citation type="submission" date="2019-07" db="EMBL/GenBank/DDBJ databases">
        <title>Whole genome shotgun sequence of Agrococcus baldri NBRC 103055.</title>
        <authorList>
            <person name="Hosoyama A."/>
            <person name="Uohara A."/>
            <person name="Ohji S."/>
            <person name="Ichikawa N."/>
        </authorList>
    </citation>
    <scope>NUCLEOTIDE SEQUENCE [LARGE SCALE GENOMIC DNA]</scope>
    <source>
        <strain evidence="2 3">NBRC 103055</strain>
    </source>
</reference>
<keyword evidence="1" id="KW-0812">Transmembrane</keyword>
<sequence>MRQFGHMHLPPGSTLFVAIALTIFLYFGAIFLFMSLHLAREYLKHKLESPATAQAKQRVLSRFSWANILIAPASSILILFTARDFNAAMLCVVSIAFISVGLMELIGQESKRIRDLDKSDAGE</sequence>
<feature type="transmembrane region" description="Helical" evidence="1">
    <location>
        <begin position="59"/>
        <end position="81"/>
    </location>
</feature>
<evidence type="ECO:0000256" key="1">
    <source>
        <dbReference type="SAM" id="Phobius"/>
    </source>
</evidence>
<proteinExistence type="predicted"/>
<name>A0AA87RC68_9MICO</name>
<accession>A0AA87RC68</accession>
<keyword evidence="3" id="KW-1185">Reference proteome</keyword>
<keyword evidence="1" id="KW-1133">Transmembrane helix</keyword>
<dbReference type="EMBL" id="BJUU01000007">
    <property type="protein sequence ID" value="GEK80136.1"/>
    <property type="molecule type" value="Genomic_DNA"/>
</dbReference>
<keyword evidence="1" id="KW-0472">Membrane</keyword>
<gene>
    <name evidence="2" type="ORF">ABA31_14870</name>
</gene>
<feature type="transmembrane region" description="Helical" evidence="1">
    <location>
        <begin position="15"/>
        <end position="38"/>
    </location>
</feature>
<evidence type="ECO:0000313" key="2">
    <source>
        <dbReference type="EMBL" id="GEK80136.1"/>
    </source>
</evidence>
<dbReference type="Proteomes" id="UP000321749">
    <property type="component" value="Unassembled WGS sequence"/>
</dbReference>
<organism evidence="2 3">
    <name type="scientific">Agrococcus baldri</name>
    <dbReference type="NCBI Taxonomy" id="153730"/>
    <lineage>
        <taxon>Bacteria</taxon>
        <taxon>Bacillati</taxon>
        <taxon>Actinomycetota</taxon>
        <taxon>Actinomycetes</taxon>
        <taxon>Micrococcales</taxon>
        <taxon>Microbacteriaceae</taxon>
        <taxon>Agrococcus</taxon>
    </lineage>
</organism>
<dbReference type="AlphaFoldDB" id="A0AA87RC68"/>
<comment type="caution">
    <text evidence="2">The sequence shown here is derived from an EMBL/GenBank/DDBJ whole genome shotgun (WGS) entry which is preliminary data.</text>
</comment>